<organism evidence="1 4">
    <name type="scientific">Pyrobaculum aerophilum</name>
    <dbReference type="NCBI Taxonomy" id="13773"/>
    <lineage>
        <taxon>Archaea</taxon>
        <taxon>Thermoproteota</taxon>
        <taxon>Thermoprotei</taxon>
        <taxon>Thermoproteales</taxon>
        <taxon>Thermoproteaceae</taxon>
        <taxon>Pyrobaculum</taxon>
    </lineage>
</organism>
<evidence type="ECO:0000313" key="2">
    <source>
        <dbReference type="EMBL" id="RFA94996.1"/>
    </source>
</evidence>
<accession>A0A371QVY4</accession>
<dbReference type="Proteomes" id="UP000256877">
    <property type="component" value="Unassembled WGS sequence"/>
</dbReference>
<name>A0A371QVY4_9CREN</name>
<dbReference type="Proteomes" id="UP000257123">
    <property type="component" value="Unassembled WGS sequence"/>
</dbReference>
<reference evidence="3 4" key="1">
    <citation type="submission" date="2017-07" db="EMBL/GenBank/DDBJ databases">
        <title>Draft genome sequence of aerobic hyperthermophilic archaea, Pyrobaculum aerophilum YKB31 and YKB32.</title>
        <authorList>
            <person name="Mochizuki T."/>
            <person name="Berliner A.J."/>
            <person name="Yoshida-Takashima Y."/>
            <person name="Takaki Y."/>
            <person name="Nunoura T."/>
            <person name="Takai K."/>
        </authorList>
    </citation>
    <scope>NUCLEOTIDE SEQUENCE [LARGE SCALE GENOMIC DNA]</scope>
    <source>
        <strain evidence="1 4">YKB31</strain>
        <strain evidence="2 3">YKB32</strain>
    </source>
</reference>
<proteinExistence type="predicted"/>
<evidence type="ECO:0000313" key="3">
    <source>
        <dbReference type="Proteomes" id="UP000256877"/>
    </source>
</evidence>
<dbReference type="EMBL" id="NMUF01000066">
    <property type="protein sequence ID" value="RFA94996.1"/>
    <property type="molecule type" value="Genomic_DNA"/>
</dbReference>
<comment type="caution">
    <text evidence="1">The sequence shown here is derived from an EMBL/GenBank/DDBJ whole genome shotgun (WGS) entry which is preliminary data.</text>
</comment>
<evidence type="ECO:0000313" key="1">
    <source>
        <dbReference type="EMBL" id="RFA94295.1"/>
    </source>
</evidence>
<evidence type="ECO:0000313" key="4">
    <source>
        <dbReference type="Proteomes" id="UP000257123"/>
    </source>
</evidence>
<dbReference type="AlphaFoldDB" id="A0A371QVY4"/>
<sequence>MEEALKCLERHDKNHRDFYERNRSRIKAFIESLGAITDLVCTEDKNFAGLDHRVDLYIRTDKGHMLIEAKLCVTSGATAGKSLLGKIKSTAAKLIQRDPASKPTTFHVFIVVPKEAAPGALNKIRDGISKALDAIIRETETTTRELKWIFTLDFPDIQAQSLNIPLKLNIEETTITIKVYIALI</sequence>
<gene>
    <name evidence="1" type="ORF">CGL51_10470</name>
    <name evidence="2" type="ORF">CGL52_13525</name>
</gene>
<dbReference type="EMBL" id="NMUE01000039">
    <property type="protein sequence ID" value="RFA94295.1"/>
    <property type="molecule type" value="Genomic_DNA"/>
</dbReference>
<protein>
    <submittedName>
        <fullName evidence="1">Uncharacterized protein</fullName>
    </submittedName>
</protein>